<keyword evidence="1" id="KW-0812">Transmembrane</keyword>
<dbReference type="Pfam" id="PF06580">
    <property type="entry name" value="His_kinase"/>
    <property type="match status" value="1"/>
</dbReference>
<dbReference type="Proteomes" id="UP000808337">
    <property type="component" value="Unassembled WGS sequence"/>
</dbReference>
<dbReference type="Gene3D" id="3.30.565.10">
    <property type="entry name" value="Histidine kinase-like ATPase, C-terminal domain"/>
    <property type="match status" value="1"/>
</dbReference>
<evidence type="ECO:0000259" key="3">
    <source>
        <dbReference type="Pfam" id="PF07495"/>
    </source>
</evidence>
<feature type="domain" description="Signal transduction histidine kinase internal region" evidence="2">
    <location>
        <begin position="931"/>
        <end position="1010"/>
    </location>
</feature>
<evidence type="ECO:0000256" key="1">
    <source>
        <dbReference type="SAM" id="Phobius"/>
    </source>
</evidence>
<keyword evidence="1" id="KW-0472">Membrane</keyword>
<dbReference type="PANTHER" id="PTHR34220">
    <property type="entry name" value="SENSOR HISTIDINE KINASE YPDA"/>
    <property type="match status" value="1"/>
</dbReference>
<protein>
    <submittedName>
        <fullName evidence="4">Histidine kinase</fullName>
    </submittedName>
</protein>
<keyword evidence="1" id="KW-1133">Transmembrane helix</keyword>
<proteinExistence type="predicted"/>
<dbReference type="Pfam" id="PF07494">
    <property type="entry name" value="Reg_prop"/>
    <property type="match status" value="9"/>
</dbReference>
<evidence type="ECO:0000313" key="4">
    <source>
        <dbReference type="EMBL" id="MBK9981649.1"/>
    </source>
</evidence>
<gene>
    <name evidence="4" type="ORF">IPP15_04370</name>
</gene>
<feature type="transmembrane region" description="Helical" evidence="1">
    <location>
        <begin position="881"/>
        <end position="898"/>
    </location>
</feature>
<feature type="domain" description="Two component regulator three Y" evidence="3">
    <location>
        <begin position="815"/>
        <end position="873"/>
    </location>
</feature>
<dbReference type="InterPro" id="IPR050640">
    <property type="entry name" value="Bact_2-comp_sensor_kinase"/>
</dbReference>
<dbReference type="EMBL" id="JADKGY010000001">
    <property type="protein sequence ID" value="MBK9981649.1"/>
    <property type="molecule type" value="Genomic_DNA"/>
</dbReference>
<dbReference type="SUPFAM" id="SSF55874">
    <property type="entry name" value="ATPase domain of HSP90 chaperone/DNA topoisomerase II/histidine kinase"/>
    <property type="match status" value="1"/>
</dbReference>
<dbReference type="PANTHER" id="PTHR34220:SF7">
    <property type="entry name" value="SENSOR HISTIDINE KINASE YPDA"/>
    <property type="match status" value="1"/>
</dbReference>
<dbReference type="InterPro" id="IPR010559">
    <property type="entry name" value="Sig_transdc_His_kin_internal"/>
</dbReference>
<comment type="caution">
    <text evidence="4">The sequence shown here is derived from an EMBL/GenBank/DDBJ whole genome shotgun (WGS) entry which is preliminary data.</text>
</comment>
<keyword evidence="4" id="KW-0808">Transferase</keyword>
<reference evidence="4 5" key="1">
    <citation type="submission" date="2020-10" db="EMBL/GenBank/DDBJ databases">
        <title>Connecting structure to function with the recovery of over 1000 high-quality activated sludge metagenome-assembled genomes encoding full-length rRNA genes using long-read sequencing.</title>
        <authorList>
            <person name="Singleton C.M."/>
            <person name="Petriglieri F."/>
            <person name="Kristensen J.M."/>
            <person name="Kirkegaard R.H."/>
            <person name="Michaelsen T.Y."/>
            <person name="Andersen M.H."/>
            <person name="Karst S.M."/>
            <person name="Dueholm M.S."/>
            <person name="Nielsen P.H."/>
            <person name="Albertsen M."/>
        </authorList>
    </citation>
    <scope>NUCLEOTIDE SEQUENCE [LARGE SCALE GENOMIC DNA]</scope>
    <source>
        <strain evidence="4">Ribe_18-Q3-R11-54_MAXAC.273</strain>
    </source>
</reference>
<dbReference type="InterPro" id="IPR015943">
    <property type="entry name" value="WD40/YVTN_repeat-like_dom_sf"/>
</dbReference>
<dbReference type="InterPro" id="IPR036890">
    <property type="entry name" value="HATPase_C_sf"/>
</dbReference>
<evidence type="ECO:0000259" key="2">
    <source>
        <dbReference type="Pfam" id="PF06580"/>
    </source>
</evidence>
<accession>A0A9D7SVF7</accession>
<dbReference type="AlphaFoldDB" id="A0A9D7SVF7"/>
<dbReference type="GO" id="GO:0000155">
    <property type="term" value="F:phosphorelay sensor kinase activity"/>
    <property type="evidence" value="ECO:0007669"/>
    <property type="project" value="InterPro"/>
</dbReference>
<dbReference type="GO" id="GO:0016020">
    <property type="term" value="C:membrane"/>
    <property type="evidence" value="ECO:0007669"/>
    <property type="project" value="InterPro"/>
</dbReference>
<dbReference type="Gene3D" id="2.60.40.10">
    <property type="entry name" value="Immunoglobulins"/>
    <property type="match status" value="1"/>
</dbReference>
<dbReference type="Pfam" id="PF07495">
    <property type="entry name" value="Y_Y_Y"/>
    <property type="match status" value="1"/>
</dbReference>
<dbReference type="PROSITE" id="PS51257">
    <property type="entry name" value="PROKAR_LIPOPROTEIN"/>
    <property type="match status" value="1"/>
</dbReference>
<sequence>MINKSFILFILLITFFSCNNKQENIAVNPISKQIFPANPQVTVLALLSDSLQPKTFLSEHAPKPQRITIPDKPSAHTIQYRSGPQIIQFSPTAKIKAELSSPMPNYTTEQGLAMDVISCSYTDKKGNLWFGTFTGGVSKYDGNSFTNYTTSQGLTSNAINSIIEDKVGNMWFGTDEGVNKFDGTTFSAFGKFKKINSLLEDSAGNFWFGTEGNGMYRYAGDSIIVYSKSDGLSGNNVYVIKEDQKGIFWIGTENGLCNYNGKEFRNITLNIEKVTTICIDKSGNIWAGNNYGYIQYDGADTTNYSFGEEIVPFVYEDHIGKIWFSIGREGKLAIYNGKSFSYLDKSNGLLYGDIHTITEDQSGNIWFGTEGHGIVKYSGTAFQRLTNNSIRSIFEDHDGDLWFSGYGGAITKFDGEYFTDYKLNIPFWSLFQDRSGIIWMGSEGNGLIKFDQASFTFYTDVNGLADNSIMCILQDSKGNLWIGTRKGVSKFDGKSFINFTKSQGLAGDYVSCILEDKPGEFWIGTEGGLSFYDGKSFTNYSMSSELIGNNIKSLVKDKDDHLWIGTYGGGLTRYDGKSFYTYTTEQGLPDNVVTQVALTKEGYIITGTNNGIALLTGFRSDTLSETYRPNQYTENKLFPAQNSLHNEDLAHHSPVFEIFNSKTGYPVKDVNRGQNTIFQDHKGILWIATGSEKSGLTRFDYSALDDNSTPPLLNITSIHVDNELICWNDLLNHSTYYQKSGIQVDTIVSPASVTEEVTTFGKVLSNTQRTEMRKRFSGIEFDSIHKYFPVPQNLILPYEHHNLTIEFGAIEPAKPTLVQYQYKLEGYTKDWSPLSNTTSATFGNIFEGSYQFNLRAQSPDGVWSEPIRYDFKVLPPWYRTWWAYGMYGGLFFFLIWRIHHYQRARTVRIERQKNEQREVEHALKQKAAELEMQALRAQMNPHFIFNSLSSINNFILKNDRLQASEYLIKFSKLIRLILENSSSSLISLEQELDALKLYTELESLRFHHRFKYEVILSDDLDIRSLKVPPLILQPFVENSIHHGLMTKEGPGHLKVTINEMEDQLQFKIEDNGIGRHQSSLNKAKSKHQHKSIGMQVTTERIGFLNKKHTENSTIEIHDLTDAEGKSSGTEICIQIPVIL</sequence>
<name>A0A9D7SVF7_9BACT</name>
<keyword evidence="4" id="KW-0418">Kinase</keyword>
<dbReference type="SUPFAM" id="SSF63829">
    <property type="entry name" value="Calcium-dependent phosphotriesterase"/>
    <property type="match status" value="3"/>
</dbReference>
<dbReference type="InterPro" id="IPR013783">
    <property type="entry name" value="Ig-like_fold"/>
</dbReference>
<organism evidence="4 5">
    <name type="scientific">Candidatus Opimibacter skivensis</name>
    <dbReference type="NCBI Taxonomy" id="2982028"/>
    <lineage>
        <taxon>Bacteria</taxon>
        <taxon>Pseudomonadati</taxon>
        <taxon>Bacteroidota</taxon>
        <taxon>Saprospiria</taxon>
        <taxon>Saprospirales</taxon>
        <taxon>Saprospiraceae</taxon>
        <taxon>Candidatus Opimibacter</taxon>
    </lineage>
</organism>
<evidence type="ECO:0000313" key="5">
    <source>
        <dbReference type="Proteomes" id="UP000808337"/>
    </source>
</evidence>
<dbReference type="InterPro" id="IPR011110">
    <property type="entry name" value="Reg_prop"/>
</dbReference>
<dbReference type="InterPro" id="IPR011123">
    <property type="entry name" value="Y_Y_Y"/>
</dbReference>
<dbReference type="Gene3D" id="2.130.10.10">
    <property type="entry name" value="YVTN repeat-like/Quinoprotein amine dehydrogenase"/>
    <property type="match status" value="8"/>
</dbReference>